<gene>
    <name evidence="2" type="ORF">GNT65_06405</name>
</gene>
<organism evidence="2 3">
    <name type="scientific">Shewanella insulae</name>
    <dbReference type="NCBI Taxonomy" id="2681496"/>
    <lineage>
        <taxon>Bacteria</taxon>
        <taxon>Pseudomonadati</taxon>
        <taxon>Pseudomonadota</taxon>
        <taxon>Gammaproteobacteria</taxon>
        <taxon>Alteromonadales</taxon>
        <taxon>Shewanellaceae</taxon>
        <taxon>Shewanella</taxon>
    </lineage>
</organism>
<dbReference type="RefSeq" id="WP_160794484.1">
    <property type="nucleotide sequence ID" value="NZ_WRPA01000004.1"/>
</dbReference>
<keyword evidence="3" id="KW-1185">Reference proteome</keyword>
<dbReference type="InterPro" id="IPR029032">
    <property type="entry name" value="AhpD-like"/>
</dbReference>
<dbReference type="InterPro" id="IPR004675">
    <property type="entry name" value="AhpD_core"/>
</dbReference>
<evidence type="ECO:0000313" key="2">
    <source>
        <dbReference type="EMBL" id="MXR68307.1"/>
    </source>
</evidence>
<dbReference type="PANTHER" id="PTHR34846">
    <property type="entry name" value="4-CARBOXYMUCONOLACTONE DECARBOXYLASE FAMILY PROTEIN (AFU_ORTHOLOGUE AFUA_6G11590)"/>
    <property type="match status" value="1"/>
</dbReference>
<dbReference type="AlphaFoldDB" id="A0A6L7HVD6"/>
<proteinExistence type="predicted"/>
<sequence length="150" mass="17159">MKSRMNYYTTAPEAMKILIGQEGYLREQFRTSETLTVQLWELIKLRVSQMNQCAYCVNLHSKDALEQGECVERLIGLSAWREMPFYDQVESIALDMAEVLTLGQSLEDDKYSQAVEMLGDKAVVDLVVAINAINSWNRIAKTFKPQITTK</sequence>
<dbReference type="SUPFAM" id="SSF69118">
    <property type="entry name" value="AhpD-like"/>
    <property type="match status" value="1"/>
</dbReference>
<feature type="domain" description="Carboxymuconolactone decarboxylase-like" evidence="1">
    <location>
        <begin position="32"/>
        <end position="97"/>
    </location>
</feature>
<dbReference type="GO" id="GO:0051920">
    <property type="term" value="F:peroxiredoxin activity"/>
    <property type="evidence" value="ECO:0007669"/>
    <property type="project" value="InterPro"/>
</dbReference>
<dbReference type="Pfam" id="PF02627">
    <property type="entry name" value="CMD"/>
    <property type="match status" value="1"/>
</dbReference>
<dbReference type="NCBIfam" id="TIGR00778">
    <property type="entry name" value="ahpD_dom"/>
    <property type="match status" value="1"/>
</dbReference>
<dbReference type="Gene3D" id="1.20.1290.10">
    <property type="entry name" value="AhpD-like"/>
    <property type="match status" value="1"/>
</dbReference>
<name>A0A6L7HVD6_9GAMM</name>
<protein>
    <submittedName>
        <fullName evidence="2">Carboxymuconolactone decarboxylase family protein</fullName>
    </submittedName>
</protein>
<reference evidence="2 3" key="1">
    <citation type="submission" date="2019-12" db="EMBL/GenBank/DDBJ databases">
        <title>Shewanella insulae sp. nov., isolated from a tidal flat.</title>
        <authorList>
            <person name="Yoon J.-H."/>
        </authorList>
    </citation>
    <scope>NUCLEOTIDE SEQUENCE [LARGE SCALE GENOMIC DNA]</scope>
    <source>
        <strain evidence="2 3">JBTF-M18</strain>
    </source>
</reference>
<dbReference type="Proteomes" id="UP000474778">
    <property type="component" value="Unassembled WGS sequence"/>
</dbReference>
<dbReference type="InterPro" id="IPR003779">
    <property type="entry name" value="CMD-like"/>
</dbReference>
<accession>A0A6L7HVD6</accession>
<evidence type="ECO:0000259" key="1">
    <source>
        <dbReference type="Pfam" id="PF02627"/>
    </source>
</evidence>
<evidence type="ECO:0000313" key="3">
    <source>
        <dbReference type="Proteomes" id="UP000474778"/>
    </source>
</evidence>
<dbReference type="PANTHER" id="PTHR34846:SF10">
    <property type="entry name" value="CYTOPLASMIC PROTEIN"/>
    <property type="match status" value="1"/>
</dbReference>
<comment type="caution">
    <text evidence="2">The sequence shown here is derived from an EMBL/GenBank/DDBJ whole genome shotgun (WGS) entry which is preliminary data.</text>
</comment>
<dbReference type="EMBL" id="WRPA01000004">
    <property type="protein sequence ID" value="MXR68307.1"/>
    <property type="molecule type" value="Genomic_DNA"/>
</dbReference>